<dbReference type="Gene3D" id="1.10.3730.10">
    <property type="entry name" value="ProC C-terminal domain-like"/>
    <property type="match status" value="1"/>
</dbReference>
<keyword evidence="5" id="KW-0963">Cytoplasm</keyword>
<evidence type="ECO:0000256" key="6">
    <source>
        <dbReference type="NCBIfam" id="TIGR00112"/>
    </source>
</evidence>
<dbReference type="GO" id="GO:0055129">
    <property type="term" value="P:L-proline biosynthetic process"/>
    <property type="evidence" value="ECO:0007669"/>
    <property type="project" value="UniProtKB-UniRule"/>
</dbReference>
<feature type="domain" description="Pyrroline-5-carboxylate reductase dimerisation" evidence="9">
    <location>
        <begin position="169"/>
        <end position="272"/>
    </location>
</feature>
<dbReference type="GO" id="GO:0004735">
    <property type="term" value="F:pyrroline-5-carboxylate reductase activity"/>
    <property type="evidence" value="ECO:0007669"/>
    <property type="project" value="UniProtKB-UniRule"/>
</dbReference>
<dbReference type="PANTHER" id="PTHR11645:SF0">
    <property type="entry name" value="PYRROLINE-5-CARBOXYLATE REDUCTASE 3"/>
    <property type="match status" value="1"/>
</dbReference>
<evidence type="ECO:0000256" key="7">
    <source>
        <dbReference type="PIRSR" id="PIRSR000193-1"/>
    </source>
</evidence>
<evidence type="ECO:0000256" key="3">
    <source>
        <dbReference type="ARBA" id="ARBA00023002"/>
    </source>
</evidence>
<dbReference type="InterPro" id="IPR000304">
    <property type="entry name" value="Pyrroline-COOH_reductase"/>
</dbReference>
<dbReference type="RefSeq" id="WP_060824353.1">
    <property type="nucleotide sequence ID" value="NZ_AP014938.1"/>
</dbReference>
<dbReference type="Pfam" id="PF14748">
    <property type="entry name" value="P5CR_dimer"/>
    <property type="match status" value="1"/>
</dbReference>
<gene>
    <name evidence="5" type="primary">proC</name>
    <name evidence="10" type="ORF">RM6536_1058</name>
</gene>
<dbReference type="Pfam" id="PF03807">
    <property type="entry name" value="F420_oxidored"/>
    <property type="match status" value="1"/>
</dbReference>
<dbReference type="HAMAP" id="MF_01925">
    <property type="entry name" value="P5C_reductase"/>
    <property type="match status" value="1"/>
</dbReference>
<keyword evidence="3 5" id="KW-0560">Oxidoreductase</keyword>
<comment type="catalytic activity">
    <reaction evidence="5">
        <text>L-proline + NADP(+) = (S)-1-pyrroline-5-carboxylate + NADPH + 2 H(+)</text>
        <dbReference type="Rhea" id="RHEA:14109"/>
        <dbReference type="ChEBI" id="CHEBI:15378"/>
        <dbReference type="ChEBI" id="CHEBI:17388"/>
        <dbReference type="ChEBI" id="CHEBI:57783"/>
        <dbReference type="ChEBI" id="CHEBI:58349"/>
        <dbReference type="ChEBI" id="CHEBI:60039"/>
        <dbReference type="EC" id="1.5.1.2"/>
    </reaction>
</comment>
<comment type="similarity">
    <text evidence="1 5">Belongs to the pyrroline-5-carboxylate reductase family.</text>
</comment>
<dbReference type="EC" id="1.5.1.2" evidence="5 6"/>
<evidence type="ECO:0000259" key="8">
    <source>
        <dbReference type="Pfam" id="PF03807"/>
    </source>
</evidence>
<dbReference type="NCBIfam" id="TIGR00112">
    <property type="entry name" value="proC"/>
    <property type="match status" value="1"/>
</dbReference>
<feature type="binding site" evidence="7">
    <location>
        <position position="64"/>
    </location>
    <ligand>
        <name>NADPH</name>
        <dbReference type="ChEBI" id="CHEBI:57783"/>
    </ligand>
</feature>
<proteinExistence type="inferred from homology"/>
<evidence type="ECO:0000256" key="4">
    <source>
        <dbReference type="ARBA" id="ARBA00058118"/>
    </source>
</evidence>
<dbReference type="Gene3D" id="3.40.50.720">
    <property type="entry name" value="NAD(P)-binding Rossmann-like Domain"/>
    <property type="match status" value="1"/>
</dbReference>
<dbReference type="SUPFAM" id="SSF48179">
    <property type="entry name" value="6-phosphogluconate dehydrogenase C-terminal domain-like"/>
    <property type="match status" value="1"/>
</dbReference>
<dbReference type="GO" id="GO:0005737">
    <property type="term" value="C:cytoplasm"/>
    <property type="evidence" value="ECO:0007669"/>
    <property type="project" value="UniProtKB-SubCell"/>
</dbReference>
<dbReference type="InterPro" id="IPR036291">
    <property type="entry name" value="NAD(P)-bd_dom_sf"/>
</dbReference>
<name>A0A0K2RZU2_9MICC</name>
<comment type="catalytic activity">
    <reaction evidence="5">
        <text>L-proline + NAD(+) = (S)-1-pyrroline-5-carboxylate + NADH + 2 H(+)</text>
        <dbReference type="Rhea" id="RHEA:14105"/>
        <dbReference type="ChEBI" id="CHEBI:15378"/>
        <dbReference type="ChEBI" id="CHEBI:17388"/>
        <dbReference type="ChEBI" id="CHEBI:57540"/>
        <dbReference type="ChEBI" id="CHEBI:57945"/>
        <dbReference type="ChEBI" id="CHEBI:60039"/>
        <dbReference type="EC" id="1.5.1.2"/>
    </reaction>
</comment>
<evidence type="ECO:0000313" key="10">
    <source>
        <dbReference type="EMBL" id="BAS20305.1"/>
    </source>
</evidence>
<evidence type="ECO:0000313" key="11">
    <source>
        <dbReference type="Proteomes" id="UP000066203"/>
    </source>
</evidence>
<evidence type="ECO:0000256" key="5">
    <source>
        <dbReference type="HAMAP-Rule" id="MF_01925"/>
    </source>
</evidence>
<dbReference type="EMBL" id="AP014938">
    <property type="protein sequence ID" value="BAS20305.1"/>
    <property type="molecule type" value="Genomic_DNA"/>
</dbReference>
<dbReference type="Proteomes" id="UP000066203">
    <property type="component" value="Chromosome"/>
</dbReference>
<keyword evidence="5" id="KW-0641">Proline biosynthesis</keyword>
<dbReference type="PATRIC" id="fig|43675.28.peg.1087"/>
<dbReference type="InterPro" id="IPR029036">
    <property type="entry name" value="P5CR_dimer"/>
</dbReference>
<sequence>MTATIAFLGTGSMNGSIAAGLLAAGHDPAHIRATVRSEESRAALAQRLGDKVEIITTGGEADGNHKATAHADVVLLGVKPYGIVELARDIAPALAPNAVVVSVAAGVTLETLAECLPAGQPIVRCMPNTPSSVGKGVLAISTTDTVKDEQKKLVEEVLGTVGTVVEVREDQMDAVTAVSGSGPAYAFLLAEAMAAAGEKLGLDADTALKLASATVAGAGYLLDTNPDAPALRRAVTSPNGTTERALNTFVDGGLFPLTEDAMRACAARSAEMSQLYTADED</sequence>
<evidence type="ECO:0000259" key="9">
    <source>
        <dbReference type="Pfam" id="PF14748"/>
    </source>
</evidence>
<organism evidence="10">
    <name type="scientific">Rothia mucilaginosa</name>
    <dbReference type="NCBI Taxonomy" id="43675"/>
    <lineage>
        <taxon>Bacteria</taxon>
        <taxon>Bacillati</taxon>
        <taxon>Actinomycetota</taxon>
        <taxon>Actinomycetes</taxon>
        <taxon>Micrococcales</taxon>
        <taxon>Micrococcaceae</taxon>
        <taxon>Rothia</taxon>
    </lineage>
</organism>
<evidence type="ECO:0000256" key="2">
    <source>
        <dbReference type="ARBA" id="ARBA00022857"/>
    </source>
</evidence>
<evidence type="ECO:0000256" key="1">
    <source>
        <dbReference type="ARBA" id="ARBA00005525"/>
    </source>
</evidence>
<dbReference type="PIRSF" id="PIRSF000193">
    <property type="entry name" value="Pyrrol-5-carb_rd"/>
    <property type="match status" value="1"/>
</dbReference>
<comment type="subcellular location">
    <subcellularLocation>
        <location evidence="5">Cytoplasm</location>
    </subcellularLocation>
</comment>
<protein>
    <recommendedName>
        <fullName evidence="5 6">Pyrroline-5-carboxylate reductase</fullName>
        <shortName evidence="5">P5C reductase</shortName>
        <shortName evidence="5">P5CR</shortName>
        <ecNumber evidence="5 6">1.5.1.2</ecNumber>
    </recommendedName>
    <alternativeName>
        <fullName evidence="5">PCA reductase</fullName>
    </alternativeName>
</protein>
<keyword evidence="5" id="KW-0028">Amino-acid biosynthesis</keyword>
<dbReference type="FunFam" id="1.10.3730.10:FF:000001">
    <property type="entry name" value="Pyrroline-5-carboxylate reductase"/>
    <property type="match status" value="1"/>
</dbReference>
<dbReference type="InterPro" id="IPR028939">
    <property type="entry name" value="P5C_Rdtase_cat_N"/>
</dbReference>
<keyword evidence="2 5" id="KW-0521">NADP</keyword>
<comment type="pathway">
    <text evidence="5">Amino-acid biosynthesis; L-proline biosynthesis; L-proline from L-glutamate 5-semialdehyde: step 1/1.</text>
</comment>
<accession>A0A0K2RZU2</accession>
<dbReference type="AlphaFoldDB" id="A0A0K2RZU2"/>
<dbReference type="UniPathway" id="UPA00098">
    <property type="reaction ID" value="UER00361"/>
</dbReference>
<feature type="binding site" evidence="7">
    <location>
        <begin position="8"/>
        <end position="13"/>
    </location>
    <ligand>
        <name>NADP(+)</name>
        <dbReference type="ChEBI" id="CHEBI:58349"/>
    </ligand>
</feature>
<comment type="function">
    <text evidence="4 5">Catalyzes the reduction of 1-pyrroline-5-carboxylate (PCA) to L-proline.</text>
</comment>
<feature type="domain" description="Pyrroline-5-carboxylate reductase catalytic N-terminal" evidence="8">
    <location>
        <begin position="4"/>
        <end position="106"/>
    </location>
</feature>
<dbReference type="InterPro" id="IPR008927">
    <property type="entry name" value="6-PGluconate_DH-like_C_sf"/>
</dbReference>
<dbReference type="PANTHER" id="PTHR11645">
    <property type="entry name" value="PYRROLINE-5-CARBOXYLATE REDUCTASE"/>
    <property type="match status" value="1"/>
</dbReference>
<dbReference type="SUPFAM" id="SSF51735">
    <property type="entry name" value="NAD(P)-binding Rossmann-fold domains"/>
    <property type="match status" value="1"/>
</dbReference>
<reference evidence="11" key="1">
    <citation type="submission" date="2015-08" db="EMBL/GenBank/DDBJ databases">
        <title>Complete genome sequence of Rothia mucilaginosa strain NUM-Rm6536.</title>
        <authorList>
            <person name="Nambu T."/>
        </authorList>
    </citation>
    <scope>NUCLEOTIDE SEQUENCE [LARGE SCALE GENOMIC DNA]</scope>
    <source>
        <strain evidence="11">NUM-Rm6536</strain>
    </source>
</reference>